<dbReference type="Pfam" id="PF14516">
    <property type="entry name" value="AAA_35"/>
    <property type="match status" value="1"/>
</dbReference>
<evidence type="ECO:0000313" key="1">
    <source>
        <dbReference type="EMBL" id="MBE9021464.1"/>
    </source>
</evidence>
<gene>
    <name evidence="1" type="ORF">IQ276_03015</name>
</gene>
<evidence type="ECO:0000313" key="2">
    <source>
        <dbReference type="Proteomes" id="UP000622533"/>
    </source>
</evidence>
<sequence>MRYQVGGSLHTNDPTYIVRQADNKLYTSLKAGHFCYVFSSRQMGKSSLLQRTSHRLKQEGYKCVYLNVTQLVSDDITPAQWYKSIIISLLYGLNLAEQVNFNQWWKMQASLYPLQKLYQFVEEILLPNVKSDRQTEGIFIFIDEIDSLLSLNFPVNDFFVWIRYCYNQQAYHSNFQRLGFALFGVASPSGLIADKHQTPFNIGTAIELFDFQLDEAKPLLEGLKKVISQPEVVLQEIIYWSGGQPFLTQKLCQLVMQTALKTSTGKIDLSPKTEACWVEELVRSHIIQDWESQDEPQHFRTIRDRLLFFNQQQAGRLLSLYHQILQAEVAEAYSSKRSAEIRGKRTTSAPCPIPIDDSPEQTELLLSGLVEKHNGYLRIKNPIYQTIFNFEWVLTHRNSATRGAMLSPQ</sequence>
<dbReference type="InterPro" id="IPR027417">
    <property type="entry name" value="P-loop_NTPase"/>
</dbReference>
<dbReference type="EMBL" id="JADEXS010000023">
    <property type="protein sequence ID" value="MBE9021464.1"/>
    <property type="molecule type" value="Genomic_DNA"/>
</dbReference>
<dbReference type="SUPFAM" id="SSF52540">
    <property type="entry name" value="P-loop containing nucleoside triphosphate hydrolases"/>
    <property type="match status" value="1"/>
</dbReference>
<reference evidence="1" key="1">
    <citation type="submission" date="2020-10" db="EMBL/GenBank/DDBJ databases">
        <authorList>
            <person name="Castelo-Branco R."/>
            <person name="Eusebio N."/>
            <person name="Adriana R."/>
            <person name="Vieira A."/>
            <person name="Brugerolle De Fraissinette N."/>
            <person name="Rezende De Castro R."/>
            <person name="Schneider M.P."/>
            <person name="Vasconcelos V."/>
            <person name="Leao P.N."/>
        </authorList>
    </citation>
    <scope>NUCLEOTIDE SEQUENCE</scope>
    <source>
        <strain evidence="1">LEGE 12446</strain>
    </source>
</reference>
<dbReference type="RefSeq" id="WP_193913585.1">
    <property type="nucleotide sequence ID" value="NZ_JADEXS020000001.1"/>
</dbReference>
<dbReference type="Gene3D" id="3.40.50.300">
    <property type="entry name" value="P-loop containing nucleotide triphosphate hydrolases"/>
    <property type="match status" value="1"/>
</dbReference>
<dbReference type="Proteomes" id="UP000622533">
    <property type="component" value="Unassembled WGS sequence"/>
</dbReference>
<organism evidence="1 2">
    <name type="scientific">Desmonostoc muscorum LEGE 12446</name>
    <dbReference type="NCBI Taxonomy" id="1828758"/>
    <lineage>
        <taxon>Bacteria</taxon>
        <taxon>Bacillati</taxon>
        <taxon>Cyanobacteriota</taxon>
        <taxon>Cyanophyceae</taxon>
        <taxon>Nostocales</taxon>
        <taxon>Nostocaceae</taxon>
        <taxon>Desmonostoc</taxon>
    </lineage>
</organism>
<accession>A0A8J7DE73</accession>
<dbReference type="AlphaFoldDB" id="A0A8J7DE73"/>
<comment type="caution">
    <text evidence="1">The sequence shown here is derived from an EMBL/GenBank/DDBJ whole genome shotgun (WGS) entry which is preliminary data.</text>
</comment>
<proteinExistence type="predicted"/>
<keyword evidence="2" id="KW-1185">Reference proteome</keyword>
<name>A0A8J7DE73_DESMC</name>
<protein>
    <submittedName>
        <fullName evidence="1">AAA-like domain-containing protein</fullName>
    </submittedName>
</protein>